<organism evidence="2 3">
    <name type="scientific">Deinococcus cellulosilyticus (strain DSM 18568 / NBRC 106333 / KACC 11606 / 5516J-15)</name>
    <dbReference type="NCBI Taxonomy" id="1223518"/>
    <lineage>
        <taxon>Bacteria</taxon>
        <taxon>Thermotogati</taxon>
        <taxon>Deinococcota</taxon>
        <taxon>Deinococci</taxon>
        <taxon>Deinococcales</taxon>
        <taxon>Deinococcaceae</taxon>
        <taxon>Deinococcus</taxon>
    </lineage>
</organism>
<dbReference type="Proteomes" id="UP000321306">
    <property type="component" value="Unassembled WGS sequence"/>
</dbReference>
<evidence type="ECO:0000313" key="3">
    <source>
        <dbReference type="Proteomes" id="UP000321306"/>
    </source>
</evidence>
<dbReference type="RefSeq" id="WP_146884334.1">
    <property type="nucleotide sequence ID" value="NZ_BJXB01000008.1"/>
</dbReference>
<keyword evidence="3" id="KW-1185">Reference proteome</keyword>
<feature type="region of interest" description="Disordered" evidence="1">
    <location>
        <begin position="117"/>
        <end position="138"/>
    </location>
</feature>
<reference evidence="2 3" key="1">
    <citation type="submission" date="2019-07" db="EMBL/GenBank/DDBJ databases">
        <title>Whole genome shotgun sequence of Deinococcus cellulosilyticus NBRC 106333.</title>
        <authorList>
            <person name="Hosoyama A."/>
            <person name="Uohara A."/>
            <person name="Ohji S."/>
            <person name="Ichikawa N."/>
        </authorList>
    </citation>
    <scope>NUCLEOTIDE SEQUENCE [LARGE SCALE GENOMIC DNA]</scope>
    <source>
        <strain evidence="2 3">NBRC 106333</strain>
    </source>
</reference>
<dbReference type="EMBL" id="BJXB01000008">
    <property type="protein sequence ID" value="GEM46521.1"/>
    <property type="molecule type" value="Genomic_DNA"/>
</dbReference>
<dbReference type="AlphaFoldDB" id="A0A511N281"/>
<gene>
    <name evidence="2" type="ORF">DC3_21560</name>
</gene>
<comment type="caution">
    <text evidence="2">The sequence shown here is derived from an EMBL/GenBank/DDBJ whole genome shotgun (WGS) entry which is preliminary data.</text>
</comment>
<feature type="compositionally biased region" description="Basic residues" evidence="1">
    <location>
        <begin position="128"/>
        <end position="138"/>
    </location>
</feature>
<protein>
    <submittedName>
        <fullName evidence="2">Uncharacterized protein</fullName>
    </submittedName>
</protein>
<dbReference type="OrthoDB" id="73423at2"/>
<accession>A0A511N281</accession>
<sequence>MNLRRLSEQVALLKNPQRSDQFVRQFRNAVRDGVFDATEVPERFELPKQYAKRGQEGSYSKSAKEMVFEVNPAFEQWFNDLDDQLTQNKRTRKVKPSLEAFAKGELDFKAQAAATRAKMKASEEKGKKLGATRKGRKK</sequence>
<evidence type="ECO:0000256" key="1">
    <source>
        <dbReference type="SAM" id="MobiDB-lite"/>
    </source>
</evidence>
<evidence type="ECO:0000313" key="2">
    <source>
        <dbReference type="EMBL" id="GEM46521.1"/>
    </source>
</evidence>
<name>A0A511N281_DEIC1</name>
<proteinExistence type="predicted"/>